<name>A0A921K4Y6_9LACO</name>
<feature type="transmembrane region" description="Helical" evidence="1">
    <location>
        <begin position="37"/>
        <end position="56"/>
    </location>
</feature>
<feature type="transmembrane region" description="Helical" evidence="1">
    <location>
        <begin position="12"/>
        <end position="31"/>
    </location>
</feature>
<sequence>MNVINKEPWPVYYLVGSEVLTTGGTLATFWISHGSEYLWIPLTLGLTLAIAFYWNAVHICEEKDNYIEQNESKNSFSSEIKNLSWKVDALEKKVNENDNGSQGIQKYKY</sequence>
<dbReference type="AlphaFoldDB" id="A0A921K4Y6"/>
<evidence type="ECO:0000256" key="1">
    <source>
        <dbReference type="SAM" id="Phobius"/>
    </source>
</evidence>
<dbReference type="Proteomes" id="UP000784793">
    <property type="component" value="Unassembled WGS sequence"/>
</dbReference>
<reference evidence="2" key="1">
    <citation type="journal article" date="2021" name="PeerJ">
        <title>Extensive microbial diversity within the chicken gut microbiome revealed by metagenomics and culture.</title>
        <authorList>
            <person name="Gilroy R."/>
            <person name="Ravi A."/>
            <person name="Getino M."/>
            <person name="Pursley I."/>
            <person name="Horton D.L."/>
            <person name="Alikhan N.F."/>
            <person name="Baker D."/>
            <person name="Gharbi K."/>
            <person name="Hall N."/>
            <person name="Watson M."/>
            <person name="Adriaenssens E.M."/>
            <person name="Foster-Nyarko E."/>
            <person name="Jarju S."/>
            <person name="Secka A."/>
            <person name="Antonio M."/>
            <person name="Oren A."/>
            <person name="Chaudhuri R.R."/>
            <person name="La Ragione R."/>
            <person name="Hildebrand F."/>
            <person name="Pallen M.J."/>
        </authorList>
    </citation>
    <scope>NUCLEOTIDE SEQUENCE</scope>
    <source>
        <strain evidence="2">CHK194-22301</strain>
    </source>
</reference>
<keyword evidence="1" id="KW-1133">Transmembrane helix</keyword>
<keyword evidence="1" id="KW-0812">Transmembrane</keyword>
<evidence type="ECO:0000313" key="2">
    <source>
        <dbReference type="EMBL" id="HJF09761.1"/>
    </source>
</evidence>
<keyword evidence="1" id="KW-0472">Membrane</keyword>
<reference evidence="2" key="2">
    <citation type="submission" date="2021-09" db="EMBL/GenBank/DDBJ databases">
        <authorList>
            <person name="Gilroy R."/>
        </authorList>
    </citation>
    <scope>NUCLEOTIDE SEQUENCE</scope>
    <source>
        <strain evidence="2">CHK194-22301</strain>
    </source>
</reference>
<evidence type="ECO:0000313" key="3">
    <source>
        <dbReference type="Proteomes" id="UP000784793"/>
    </source>
</evidence>
<protein>
    <submittedName>
        <fullName evidence="2">Uncharacterized protein</fullName>
    </submittedName>
</protein>
<gene>
    <name evidence="2" type="ORF">K8V23_03030</name>
</gene>
<proteinExistence type="predicted"/>
<accession>A0A921K4Y6</accession>
<organism evidence="2 3">
    <name type="scientific">Lactobacillus crispatus</name>
    <dbReference type="NCBI Taxonomy" id="47770"/>
    <lineage>
        <taxon>Bacteria</taxon>
        <taxon>Bacillati</taxon>
        <taxon>Bacillota</taxon>
        <taxon>Bacilli</taxon>
        <taxon>Lactobacillales</taxon>
        <taxon>Lactobacillaceae</taxon>
        <taxon>Lactobacillus</taxon>
    </lineage>
</organism>
<dbReference type="EMBL" id="DYXB01000045">
    <property type="protein sequence ID" value="HJF09761.1"/>
    <property type="molecule type" value="Genomic_DNA"/>
</dbReference>
<comment type="caution">
    <text evidence="2">The sequence shown here is derived from an EMBL/GenBank/DDBJ whole genome shotgun (WGS) entry which is preliminary data.</text>
</comment>